<keyword evidence="2" id="KW-0645">Protease</keyword>
<evidence type="ECO:0000259" key="5">
    <source>
        <dbReference type="Pfam" id="PF02902"/>
    </source>
</evidence>
<evidence type="ECO:0000256" key="3">
    <source>
        <dbReference type="ARBA" id="ARBA00022801"/>
    </source>
</evidence>
<feature type="transmembrane region" description="Helical" evidence="4">
    <location>
        <begin position="12"/>
        <end position="30"/>
    </location>
</feature>
<dbReference type="AlphaFoldDB" id="A0AAV6IS03"/>
<dbReference type="SUPFAM" id="SSF54001">
    <property type="entry name" value="Cysteine proteinases"/>
    <property type="match status" value="1"/>
</dbReference>
<keyword evidence="7" id="KW-1185">Reference proteome</keyword>
<evidence type="ECO:0000313" key="6">
    <source>
        <dbReference type="EMBL" id="KAG5531571.1"/>
    </source>
</evidence>
<keyword evidence="4" id="KW-0812">Transmembrane</keyword>
<evidence type="ECO:0000313" key="7">
    <source>
        <dbReference type="Proteomes" id="UP000823749"/>
    </source>
</evidence>
<comment type="similarity">
    <text evidence="1">Belongs to the peptidase C48 family.</text>
</comment>
<keyword evidence="3" id="KW-0378">Hydrolase</keyword>
<keyword evidence="4" id="KW-0472">Membrane</keyword>
<organism evidence="6 7">
    <name type="scientific">Rhododendron griersonianum</name>
    <dbReference type="NCBI Taxonomy" id="479676"/>
    <lineage>
        <taxon>Eukaryota</taxon>
        <taxon>Viridiplantae</taxon>
        <taxon>Streptophyta</taxon>
        <taxon>Embryophyta</taxon>
        <taxon>Tracheophyta</taxon>
        <taxon>Spermatophyta</taxon>
        <taxon>Magnoliopsida</taxon>
        <taxon>eudicotyledons</taxon>
        <taxon>Gunneridae</taxon>
        <taxon>Pentapetalae</taxon>
        <taxon>asterids</taxon>
        <taxon>Ericales</taxon>
        <taxon>Ericaceae</taxon>
        <taxon>Ericoideae</taxon>
        <taxon>Rhodoreae</taxon>
        <taxon>Rhododendron</taxon>
    </lineage>
</organism>
<dbReference type="Pfam" id="PF02902">
    <property type="entry name" value="Peptidase_C48"/>
    <property type="match status" value="1"/>
</dbReference>
<reference evidence="6" key="1">
    <citation type="submission" date="2020-08" db="EMBL/GenBank/DDBJ databases">
        <title>Plant Genome Project.</title>
        <authorList>
            <person name="Zhang R.-G."/>
        </authorList>
    </citation>
    <scope>NUCLEOTIDE SEQUENCE</scope>
    <source>
        <strain evidence="6">WSP0</strain>
        <tissue evidence="6">Leaf</tissue>
    </source>
</reference>
<proteinExistence type="inferred from homology"/>
<feature type="domain" description="Ubiquitin-like protease family profile" evidence="5">
    <location>
        <begin position="57"/>
        <end position="128"/>
    </location>
</feature>
<dbReference type="GO" id="GO:0006508">
    <property type="term" value="P:proteolysis"/>
    <property type="evidence" value="ECO:0007669"/>
    <property type="project" value="UniProtKB-KW"/>
</dbReference>
<dbReference type="InterPro" id="IPR003653">
    <property type="entry name" value="Peptidase_C48_C"/>
</dbReference>
<dbReference type="Gene3D" id="3.40.395.10">
    <property type="entry name" value="Adenoviral Proteinase, Chain A"/>
    <property type="match status" value="1"/>
</dbReference>
<dbReference type="GO" id="GO:0008234">
    <property type="term" value="F:cysteine-type peptidase activity"/>
    <property type="evidence" value="ECO:0007669"/>
    <property type="project" value="InterPro"/>
</dbReference>
<evidence type="ECO:0000256" key="4">
    <source>
        <dbReference type="SAM" id="Phobius"/>
    </source>
</evidence>
<evidence type="ECO:0000256" key="1">
    <source>
        <dbReference type="ARBA" id="ARBA00005234"/>
    </source>
</evidence>
<dbReference type="EMBL" id="JACTNZ010000009">
    <property type="protein sequence ID" value="KAG5531571.1"/>
    <property type="molecule type" value="Genomic_DNA"/>
</dbReference>
<dbReference type="InterPro" id="IPR038765">
    <property type="entry name" value="Papain-like_cys_pep_sf"/>
</dbReference>
<evidence type="ECO:0000256" key="2">
    <source>
        <dbReference type="ARBA" id="ARBA00022670"/>
    </source>
</evidence>
<comment type="caution">
    <text evidence="6">The sequence shown here is derived from an EMBL/GenBank/DDBJ whole genome shotgun (WGS) entry which is preliminary data.</text>
</comment>
<dbReference type="Proteomes" id="UP000823749">
    <property type="component" value="Chromosome 9"/>
</dbReference>
<protein>
    <recommendedName>
        <fullName evidence="5">Ubiquitin-like protease family profile domain-containing protein</fullName>
    </recommendedName>
</protein>
<sequence length="149" mass="17315">MFTSSPSPLHFSPSSFLAVVAFVVVVVVLVPCRHELKNCVEEIMKELELKKKDLTQFDLLSQARPIFKFGAPIKSVDETPQQNESFVDCGIFVCYIIKRLAEKREIPQTLQPRDVAEFKVHMVRKFLNDEQRTWTEDLWKDNQLANEME</sequence>
<name>A0AAV6IS03_9ERIC</name>
<gene>
    <name evidence="6" type="ORF">RHGRI_026248</name>
</gene>
<accession>A0AAV6IS03</accession>
<keyword evidence="4" id="KW-1133">Transmembrane helix</keyword>